<evidence type="ECO:0000313" key="2">
    <source>
        <dbReference type="Proteomes" id="UP001331515"/>
    </source>
</evidence>
<keyword evidence="2" id="KW-1185">Reference proteome</keyword>
<dbReference type="EMBL" id="JAURVH010001535">
    <property type="protein sequence ID" value="KAK5893732.1"/>
    <property type="molecule type" value="Genomic_DNA"/>
</dbReference>
<dbReference type="AlphaFoldDB" id="A0AAN8BYG3"/>
<reference evidence="1 2" key="1">
    <citation type="journal article" date="2023" name="Mol. Biol. Evol.">
        <title>Genomics of Secondarily Temperate Adaptation in the Only Non-Antarctic Icefish.</title>
        <authorList>
            <person name="Rivera-Colon A.G."/>
            <person name="Rayamajhi N."/>
            <person name="Minhas B.F."/>
            <person name="Madrigal G."/>
            <person name="Bilyk K.T."/>
            <person name="Yoon V."/>
            <person name="Hune M."/>
            <person name="Gregory S."/>
            <person name="Cheng C.H.C."/>
            <person name="Catchen J.M."/>
        </authorList>
    </citation>
    <scope>NUCLEOTIDE SEQUENCE [LARGE SCALE GENOMIC DNA]</scope>
    <source>
        <tissue evidence="1">White muscle</tissue>
    </source>
</reference>
<proteinExistence type="predicted"/>
<protein>
    <recommendedName>
        <fullName evidence="3">Interferon-induced very large GTPase 1</fullName>
    </recommendedName>
</protein>
<name>A0AAN8BYG3_CHAGU</name>
<gene>
    <name evidence="1" type="ORF">CgunFtcFv8_006575</name>
</gene>
<dbReference type="PANTHER" id="PTHR14819:SF9">
    <property type="entry name" value="UP-REGULATOR OF CELL PROLIFERATION-LIKE"/>
    <property type="match status" value="1"/>
</dbReference>
<organism evidence="1 2">
    <name type="scientific">Champsocephalus gunnari</name>
    <name type="common">Mackerel icefish</name>
    <dbReference type="NCBI Taxonomy" id="52237"/>
    <lineage>
        <taxon>Eukaryota</taxon>
        <taxon>Metazoa</taxon>
        <taxon>Chordata</taxon>
        <taxon>Craniata</taxon>
        <taxon>Vertebrata</taxon>
        <taxon>Euteleostomi</taxon>
        <taxon>Actinopterygii</taxon>
        <taxon>Neopterygii</taxon>
        <taxon>Teleostei</taxon>
        <taxon>Neoteleostei</taxon>
        <taxon>Acanthomorphata</taxon>
        <taxon>Eupercaria</taxon>
        <taxon>Perciformes</taxon>
        <taxon>Notothenioidei</taxon>
        <taxon>Channichthyidae</taxon>
        <taxon>Champsocephalus</taxon>
    </lineage>
</organism>
<dbReference type="PANTHER" id="PTHR14819">
    <property type="entry name" value="GTP-BINDING"/>
    <property type="match status" value="1"/>
</dbReference>
<dbReference type="Proteomes" id="UP001331515">
    <property type="component" value="Unassembled WGS sequence"/>
</dbReference>
<accession>A0AAN8BYG3</accession>
<comment type="caution">
    <text evidence="1">The sequence shown here is derived from an EMBL/GenBank/DDBJ whole genome shotgun (WGS) entry which is preliminary data.</text>
</comment>
<evidence type="ECO:0008006" key="3">
    <source>
        <dbReference type="Google" id="ProtNLM"/>
    </source>
</evidence>
<sequence length="427" mass="49690">MKRKSNYHDTYIEEILNMIDERLKNNQEVGTDITFEVSLKQHICGDAARRFQKMHEDFIQKKDPYRCLNKNKGKFLADFKDVFHNVDQCQKKAEEFTDRCLKPAVEDFVNRSLGPDIIGEMRTSEEFSTRTSFQYSVLLDLLSKDDFKKYQSFISSYEKYVKKWIFNKIVRHFPNGSTTFEEQHLQSCVNSINNAIQKAKTEKCDNLKSFVEVVCQKLVDKLVISQDALGAFMILNNADQEQFARWLTECVTEMAQPLREKFKITDIQTKLQSLHVNPQNELFNTLIGCGKQCPFCKAPCEAGGTAHTEHFTSLHRPQALGTYRWSDTEKLCIDICSSLVNSDISFLCIEREDQPHPYKRYREIYPDWKIPPDASLQASDYWKYVLAKFNDEFAAEYNAKPADIPEAWKEITKEKAEASLKESFLIK</sequence>
<dbReference type="InterPro" id="IPR052986">
    <property type="entry name" value="VLIG_GTPase"/>
</dbReference>
<evidence type="ECO:0000313" key="1">
    <source>
        <dbReference type="EMBL" id="KAK5893732.1"/>
    </source>
</evidence>